<evidence type="ECO:0000313" key="2">
    <source>
        <dbReference type="Proteomes" id="UP000001261"/>
    </source>
</evidence>
<keyword evidence="2" id="KW-1185">Reference proteome</keyword>
<gene>
    <name evidence="1" type="ORF">CIMG_13568</name>
</gene>
<dbReference type="VEuPathDB" id="FungiDB:CIMG_13568"/>
<dbReference type="EMBL" id="GG704915">
    <property type="protein sequence ID" value="KJF61310.1"/>
    <property type="molecule type" value="Genomic_DNA"/>
</dbReference>
<dbReference type="InParanoid" id="A0A0D8JVF4"/>
<reference evidence="2" key="1">
    <citation type="journal article" date="2009" name="Genome Res.">
        <title>Comparative genomic analyses of the human fungal pathogens Coccidioides and their relatives.</title>
        <authorList>
            <person name="Sharpton T.J."/>
            <person name="Stajich J.E."/>
            <person name="Rounsley S.D."/>
            <person name="Gardner M.J."/>
            <person name="Wortman J.R."/>
            <person name="Jordar V.S."/>
            <person name="Maiti R."/>
            <person name="Kodira C.D."/>
            <person name="Neafsey D.E."/>
            <person name="Zeng Q."/>
            <person name="Hung C.-Y."/>
            <person name="McMahan C."/>
            <person name="Muszewska A."/>
            <person name="Grynberg M."/>
            <person name="Mandel M.A."/>
            <person name="Kellner E.M."/>
            <person name="Barker B.M."/>
            <person name="Galgiani J.N."/>
            <person name="Orbach M.J."/>
            <person name="Kirkland T.N."/>
            <person name="Cole G.T."/>
            <person name="Henn M.R."/>
            <person name="Birren B.W."/>
            <person name="Taylor J.W."/>
        </authorList>
    </citation>
    <scope>NUCLEOTIDE SEQUENCE [LARGE SCALE GENOMIC DNA]</scope>
    <source>
        <strain evidence="2">RS</strain>
    </source>
</reference>
<dbReference type="GeneID" id="24165195"/>
<reference evidence="2" key="2">
    <citation type="journal article" date="2010" name="Genome Res.">
        <title>Population genomic sequencing of Coccidioides fungi reveals recent hybridization and transposon control.</title>
        <authorList>
            <person name="Neafsey D.E."/>
            <person name="Barker B.M."/>
            <person name="Sharpton T.J."/>
            <person name="Stajich J.E."/>
            <person name="Park D.J."/>
            <person name="Whiston E."/>
            <person name="Hung C.-Y."/>
            <person name="McMahan C."/>
            <person name="White J."/>
            <person name="Sykes S."/>
            <person name="Heiman D."/>
            <person name="Young S."/>
            <person name="Zeng Q."/>
            <person name="Abouelleil A."/>
            <person name="Aftuck L."/>
            <person name="Bessette D."/>
            <person name="Brown A."/>
            <person name="FitzGerald M."/>
            <person name="Lui A."/>
            <person name="Macdonald J.P."/>
            <person name="Priest M."/>
            <person name="Orbach M.J."/>
            <person name="Galgiani J.N."/>
            <person name="Kirkland T.N."/>
            <person name="Cole G.T."/>
            <person name="Birren B.W."/>
            <person name="Henn M.R."/>
            <person name="Taylor J.W."/>
            <person name="Rounsley S.D."/>
        </authorList>
    </citation>
    <scope>GENOME REANNOTATION</scope>
    <source>
        <strain evidence="2">RS</strain>
    </source>
</reference>
<name>A0A0D8JVF4_COCIM</name>
<accession>A0A0D8JVF4</accession>
<dbReference type="KEGG" id="cim:CIMG_13568"/>
<sequence length="95" mass="10947">MRVCQWECFCLSRRYIFRSLVSVLWGNSGDRHSTPSLMETLAWTGLWRCRVDSFDRRAEGMATLLLRCTSSVIAGVEQLASCFRKGGDNRMKHKI</sequence>
<proteinExistence type="predicted"/>
<protein>
    <submittedName>
        <fullName evidence="1">Uncharacterized protein</fullName>
    </submittedName>
</protein>
<organism evidence="1 2">
    <name type="scientific">Coccidioides immitis (strain RS)</name>
    <name type="common">Valley fever fungus</name>
    <dbReference type="NCBI Taxonomy" id="246410"/>
    <lineage>
        <taxon>Eukaryota</taxon>
        <taxon>Fungi</taxon>
        <taxon>Dikarya</taxon>
        <taxon>Ascomycota</taxon>
        <taxon>Pezizomycotina</taxon>
        <taxon>Eurotiomycetes</taxon>
        <taxon>Eurotiomycetidae</taxon>
        <taxon>Onygenales</taxon>
        <taxon>Onygenaceae</taxon>
        <taxon>Coccidioides</taxon>
    </lineage>
</organism>
<dbReference type="RefSeq" id="XP_004444851.1">
    <property type="nucleotide sequence ID" value="XM_004444794.1"/>
</dbReference>
<evidence type="ECO:0000313" key="1">
    <source>
        <dbReference type="EMBL" id="KJF61310.1"/>
    </source>
</evidence>
<dbReference type="Proteomes" id="UP000001261">
    <property type="component" value="Unassembled WGS sequence"/>
</dbReference>
<dbReference type="AlphaFoldDB" id="A0A0D8JVF4"/>